<proteinExistence type="predicted"/>
<organism evidence="2 3">
    <name type="scientific">Sphagnum jensenii</name>
    <dbReference type="NCBI Taxonomy" id="128206"/>
    <lineage>
        <taxon>Eukaryota</taxon>
        <taxon>Viridiplantae</taxon>
        <taxon>Streptophyta</taxon>
        <taxon>Embryophyta</taxon>
        <taxon>Bryophyta</taxon>
        <taxon>Sphagnophytina</taxon>
        <taxon>Sphagnopsida</taxon>
        <taxon>Sphagnales</taxon>
        <taxon>Sphagnaceae</taxon>
        <taxon>Sphagnum</taxon>
    </lineage>
</organism>
<evidence type="ECO:0000313" key="2">
    <source>
        <dbReference type="EMBL" id="CAK9870746.1"/>
    </source>
</evidence>
<dbReference type="Proteomes" id="UP001497522">
    <property type="component" value="Chromosome 2"/>
</dbReference>
<reference evidence="2 3" key="1">
    <citation type="submission" date="2024-03" db="EMBL/GenBank/DDBJ databases">
        <authorList>
            <consortium name="ELIXIR-Norway"/>
            <consortium name="Elixir Norway"/>
        </authorList>
    </citation>
    <scope>NUCLEOTIDE SEQUENCE [LARGE SCALE GENOMIC DNA]</scope>
</reference>
<name>A0ABP1B6R2_9BRYO</name>
<feature type="compositionally biased region" description="Basic and acidic residues" evidence="1">
    <location>
        <begin position="31"/>
        <end position="47"/>
    </location>
</feature>
<feature type="compositionally biased region" description="Basic and acidic residues" evidence="1">
    <location>
        <begin position="1"/>
        <end position="16"/>
    </location>
</feature>
<evidence type="ECO:0000256" key="1">
    <source>
        <dbReference type="SAM" id="MobiDB-lite"/>
    </source>
</evidence>
<evidence type="ECO:0000313" key="3">
    <source>
        <dbReference type="Proteomes" id="UP001497522"/>
    </source>
</evidence>
<dbReference type="EMBL" id="OZ023703">
    <property type="protein sequence ID" value="CAK9870746.1"/>
    <property type="molecule type" value="Genomic_DNA"/>
</dbReference>
<keyword evidence="3" id="KW-1185">Reference proteome</keyword>
<sequence>MGKHLREGAAKQRDTPNSRFAIGKKLSNKHLQRDSDNENGERREQQCERVDGYKVLAGHSEQMLQWIYIQGPSVILANDLTDKTKLLGTQIMQENLNKVSLH</sequence>
<protein>
    <submittedName>
        <fullName evidence="2">Uncharacterized protein</fullName>
    </submittedName>
</protein>
<accession>A0ABP1B6R2</accession>
<gene>
    <name evidence="2" type="ORF">CSSPJE1EN2_LOCUS13414</name>
</gene>
<feature type="region of interest" description="Disordered" evidence="1">
    <location>
        <begin position="1"/>
        <end position="47"/>
    </location>
</feature>